<gene>
    <name evidence="2" type="ORF">CPB84DRAFT_1797673</name>
</gene>
<evidence type="ECO:0000313" key="3">
    <source>
        <dbReference type="Proteomes" id="UP000724874"/>
    </source>
</evidence>
<keyword evidence="1" id="KW-0732">Signal</keyword>
<dbReference type="EMBL" id="JADNYJ010000217">
    <property type="protein sequence ID" value="KAF8874254.1"/>
    <property type="molecule type" value="Genomic_DNA"/>
</dbReference>
<reference evidence="2" key="1">
    <citation type="submission" date="2020-11" db="EMBL/GenBank/DDBJ databases">
        <authorList>
            <consortium name="DOE Joint Genome Institute"/>
            <person name="Ahrendt S."/>
            <person name="Riley R."/>
            <person name="Andreopoulos W."/>
            <person name="LaButti K."/>
            <person name="Pangilinan J."/>
            <person name="Ruiz-duenas F.J."/>
            <person name="Barrasa J.M."/>
            <person name="Sanchez-Garcia M."/>
            <person name="Camarero S."/>
            <person name="Miyauchi S."/>
            <person name="Serrano A."/>
            <person name="Linde D."/>
            <person name="Babiker R."/>
            <person name="Drula E."/>
            <person name="Ayuso-Fernandez I."/>
            <person name="Pacheco R."/>
            <person name="Padilla G."/>
            <person name="Ferreira P."/>
            <person name="Barriuso J."/>
            <person name="Kellner H."/>
            <person name="Castanera R."/>
            <person name="Alfaro M."/>
            <person name="Ramirez L."/>
            <person name="Pisabarro A.G."/>
            <person name="Kuo A."/>
            <person name="Tritt A."/>
            <person name="Lipzen A."/>
            <person name="He G."/>
            <person name="Yan M."/>
            <person name="Ng V."/>
            <person name="Cullen D."/>
            <person name="Martin F."/>
            <person name="Rosso M.-N."/>
            <person name="Henrissat B."/>
            <person name="Hibbett D."/>
            <person name="Martinez A.T."/>
            <person name="Grigoriev I.V."/>
        </authorList>
    </citation>
    <scope>NUCLEOTIDE SEQUENCE</scope>
    <source>
        <strain evidence="2">AH 44721</strain>
    </source>
</reference>
<keyword evidence="3" id="KW-1185">Reference proteome</keyword>
<comment type="caution">
    <text evidence="2">The sequence shown here is derived from an EMBL/GenBank/DDBJ whole genome shotgun (WGS) entry which is preliminary data.</text>
</comment>
<accession>A0A9P5TGR5</accession>
<dbReference type="AlphaFoldDB" id="A0A9P5TGR5"/>
<evidence type="ECO:0000313" key="2">
    <source>
        <dbReference type="EMBL" id="KAF8874254.1"/>
    </source>
</evidence>
<evidence type="ECO:0008006" key="4">
    <source>
        <dbReference type="Google" id="ProtNLM"/>
    </source>
</evidence>
<dbReference type="Proteomes" id="UP000724874">
    <property type="component" value="Unassembled WGS sequence"/>
</dbReference>
<sequence length="93" mass="10557">MEHMSRLFTCGALCFVTIQVKASTYIPNQNTCKHVVSGMPSQGLSVASTLYGRLWPPSRYILTLRITPKLSQMYNSDTRRQTADEKLTGYHMQ</sequence>
<protein>
    <recommendedName>
        <fullName evidence="4">Secreted protein</fullName>
    </recommendedName>
</protein>
<organism evidence="2 3">
    <name type="scientific">Gymnopilus junonius</name>
    <name type="common">Spectacular rustgill mushroom</name>
    <name type="synonym">Gymnopilus spectabilis subsp. junonius</name>
    <dbReference type="NCBI Taxonomy" id="109634"/>
    <lineage>
        <taxon>Eukaryota</taxon>
        <taxon>Fungi</taxon>
        <taxon>Dikarya</taxon>
        <taxon>Basidiomycota</taxon>
        <taxon>Agaricomycotina</taxon>
        <taxon>Agaricomycetes</taxon>
        <taxon>Agaricomycetidae</taxon>
        <taxon>Agaricales</taxon>
        <taxon>Agaricineae</taxon>
        <taxon>Hymenogastraceae</taxon>
        <taxon>Gymnopilus</taxon>
    </lineage>
</organism>
<feature type="chain" id="PRO_5040246050" description="Secreted protein" evidence="1">
    <location>
        <begin position="23"/>
        <end position="93"/>
    </location>
</feature>
<name>A0A9P5TGR5_GYMJU</name>
<feature type="signal peptide" evidence="1">
    <location>
        <begin position="1"/>
        <end position="22"/>
    </location>
</feature>
<evidence type="ECO:0000256" key="1">
    <source>
        <dbReference type="SAM" id="SignalP"/>
    </source>
</evidence>
<proteinExistence type="predicted"/>